<accession>A0A2J7QEY5</accession>
<dbReference type="SUPFAM" id="SSF56235">
    <property type="entry name" value="N-terminal nucleophile aminohydrolases (Ntn hydrolases)"/>
    <property type="match status" value="1"/>
</dbReference>
<dbReference type="Gene3D" id="3.30.420.10">
    <property type="entry name" value="Ribonuclease H-like superfamily/Ribonuclease H"/>
    <property type="match status" value="1"/>
</dbReference>
<dbReference type="GO" id="GO:0051603">
    <property type="term" value="P:proteolysis involved in protein catabolic process"/>
    <property type="evidence" value="ECO:0007669"/>
    <property type="project" value="InterPro"/>
</dbReference>
<dbReference type="GO" id="GO:0005839">
    <property type="term" value="C:proteasome core complex"/>
    <property type="evidence" value="ECO:0007669"/>
    <property type="project" value="InterPro"/>
</dbReference>
<dbReference type="AlphaFoldDB" id="A0A2J7QEY5"/>
<dbReference type="STRING" id="105785.A0A2J7QEY5"/>
<dbReference type="PANTHER" id="PTHR11599">
    <property type="entry name" value="PROTEASOME SUBUNIT ALPHA/BETA"/>
    <property type="match status" value="1"/>
</dbReference>
<dbReference type="EMBL" id="NEVH01015305">
    <property type="protein sequence ID" value="PNF27135.1"/>
    <property type="molecule type" value="Genomic_DNA"/>
</dbReference>
<dbReference type="Gene3D" id="3.60.20.10">
    <property type="entry name" value="Glutamine Phosphoribosylpyrophosphate, subunit 1, domain 1"/>
    <property type="match status" value="1"/>
</dbReference>
<proteinExistence type="predicted"/>
<dbReference type="Proteomes" id="UP000235965">
    <property type="component" value="Unassembled WGS sequence"/>
</dbReference>
<dbReference type="InParanoid" id="A0A2J7QEY5"/>
<dbReference type="InterPro" id="IPR001353">
    <property type="entry name" value="Proteasome_sua/b"/>
</dbReference>
<dbReference type="GO" id="GO:0003676">
    <property type="term" value="F:nucleic acid binding"/>
    <property type="evidence" value="ECO:0007669"/>
    <property type="project" value="InterPro"/>
</dbReference>
<keyword evidence="3" id="KW-1185">Reference proteome</keyword>
<dbReference type="InterPro" id="IPR036397">
    <property type="entry name" value="RNaseH_sf"/>
</dbReference>
<evidence type="ECO:0000313" key="3">
    <source>
        <dbReference type="Proteomes" id="UP000235965"/>
    </source>
</evidence>
<dbReference type="OrthoDB" id="3145928at2759"/>
<comment type="caution">
    <text evidence="2">The sequence shown here is derived from an EMBL/GenBank/DDBJ whole genome shotgun (WGS) entry which is preliminary data.</text>
</comment>
<sequence length="196" mass="22600">MAVVPHPPYSPDLAPCDFFLFPKMKIKLKGRRFDTVEEIQVETQTVLNTLTKKDFQGAFEKWQKRWDRCMRSQGDYFEGDGLKQKYTQSNGRRPFGISCLLAGFDYDGVPHLYQTEPSGIYYEWKANATGRSAKTVREFLEKYYTEELVSSEKGTVKLAIRALLEVVQSGRKNLEIAVMRRGEPMQVCLNVRPVLD</sequence>
<dbReference type="Pfam" id="PF00227">
    <property type="entry name" value="Proteasome"/>
    <property type="match status" value="1"/>
</dbReference>
<evidence type="ECO:0000313" key="2">
    <source>
        <dbReference type="EMBL" id="PNF27135.1"/>
    </source>
</evidence>
<gene>
    <name evidence="2" type="ORF">B7P43_G08529</name>
</gene>
<evidence type="ECO:0000256" key="1">
    <source>
        <dbReference type="ARBA" id="ARBA00022942"/>
    </source>
</evidence>
<dbReference type="InterPro" id="IPR029055">
    <property type="entry name" value="Ntn_hydrolases_N"/>
</dbReference>
<protein>
    <submittedName>
        <fullName evidence="2">Uncharacterized protein</fullName>
    </submittedName>
</protein>
<keyword evidence="1" id="KW-0647">Proteasome</keyword>
<organism evidence="2 3">
    <name type="scientific">Cryptotermes secundus</name>
    <dbReference type="NCBI Taxonomy" id="105785"/>
    <lineage>
        <taxon>Eukaryota</taxon>
        <taxon>Metazoa</taxon>
        <taxon>Ecdysozoa</taxon>
        <taxon>Arthropoda</taxon>
        <taxon>Hexapoda</taxon>
        <taxon>Insecta</taxon>
        <taxon>Pterygota</taxon>
        <taxon>Neoptera</taxon>
        <taxon>Polyneoptera</taxon>
        <taxon>Dictyoptera</taxon>
        <taxon>Blattodea</taxon>
        <taxon>Blattoidea</taxon>
        <taxon>Termitoidae</taxon>
        <taxon>Kalotermitidae</taxon>
        <taxon>Cryptotermitinae</taxon>
        <taxon>Cryptotermes</taxon>
    </lineage>
</organism>
<name>A0A2J7QEY5_9NEOP</name>
<dbReference type="InterPro" id="IPR050115">
    <property type="entry name" value="Proteasome_alpha"/>
</dbReference>
<reference evidence="2 3" key="1">
    <citation type="submission" date="2017-12" db="EMBL/GenBank/DDBJ databases">
        <title>Hemimetabolous genomes reveal molecular basis of termite eusociality.</title>
        <authorList>
            <person name="Harrison M.C."/>
            <person name="Jongepier E."/>
            <person name="Robertson H.M."/>
            <person name="Arning N."/>
            <person name="Bitard-Feildel T."/>
            <person name="Chao H."/>
            <person name="Childers C.P."/>
            <person name="Dinh H."/>
            <person name="Doddapaneni H."/>
            <person name="Dugan S."/>
            <person name="Gowin J."/>
            <person name="Greiner C."/>
            <person name="Han Y."/>
            <person name="Hu H."/>
            <person name="Hughes D.S.T."/>
            <person name="Huylmans A.-K."/>
            <person name="Kemena C."/>
            <person name="Kremer L.P.M."/>
            <person name="Lee S.L."/>
            <person name="Lopez-Ezquerra A."/>
            <person name="Mallet L."/>
            <person name="Monroy-Kuhn J.M."/>
            <person name="Moser A."/>
            <person name="Murali S.C."/>
            <person name="Muzny D.M."/>
            <person name="Otani S."/>
            <person name="Piulachs M.-D."/>
            <person name="Poelchau M."/>
            <person name="Qu J."/>
            <person name="Schaub F."/>
            <person name="Wada-Katsumata A."/>
            <person name="Worley K.C."/>
            <person name="Xie Q."/>
            <person name="Ylla G."/>
            <person name="Poulsen M."/>
            <person name="Gibbs R.A."/>
            <person name="Schal C."/>
            <person name="Richards S."/>
            <person name="Belles X."/>
            <person name="Korb J."/>
            <person name="Bornberg-Bauer E."/>
        </authorList>
    </citation>
    <scope>NUCLEOTIDE SEQUENCE [LARGE SCALE GENOMIC DNA]</scope>
    <source>
        <tissue evidence="2">Whole body</tissue>
    </source>
</reference>